<dbReference type="Proteomes" id="UP001454036">
    <property type="component" value="Unassembled WGS sequence"/>
</dbReference>
<dbReference type="EMBL" id="BAABME010017103">
    <property type="protein sequence ID" value="GAA0148774.1"/>
    <property type="molecule type" value="Genomic_DNA"/>
</dbReference>
<keyword evidence="3" id="KW-1185">Reference proteome</keyword>
<comment type="caution">
    <text evidence="2">The sequence shown here is derived from an EMBL/GenBank/DDBJ whole genome shotgun (WGS) entry which is preliminary data.</text>
</comment>
<evidence type="ECO:0000313" key="2">
    <source>
        <dbReference type="EMBL" id="GAA0148774.1"/>
    </source>
</evidence>
<sequence length="76" mass="8601">MKNSSGIMKTTHPLGDPDNSPEEKESSKKGSHHEEIEVVSLSEQQPEKTFMIGTQLSPDHHILLIKRLQKYEEAFA</sequence>
<evidence type="ECO:0000313" key="3">
    <source>
        <dbReference type="Proteomes" id="UP001454036"/>
    </source>
</evidence>
<feature type="compositionally biased region" description="Basic and acidic residues" evidence="1">
    <location>
        <begin position="21"/>
        <end position="36"/>
    </location>
</feature>
<gene>
    <name evidence="2" type="ORF">LIER_36796</name>
</gene>
<accession>A0AAV3PB12</accession>
<organism evidence="2 3">
    <name type="scientific">Lithospermum erythrorhizon</name>
    <name type="common">Purple gromwell</name>
    <name type="synonym">Lithospermum officinale var. erythrorhizon</name>
    <dbReference type="NCBI Taxonomy" id="34254"/>
    <lineage>
        <taxon>Eukaryota</taxon>
        <taxon>Viridiplantae</taxon>
        <taxon>Streptophyta</taxon>
        <taxon>Embryophyta</taxon>
        <taxon>Tracheophyta</taxon>
        <taxon>Spermatophyta</taxon>
        <taxon>Magnoliopsida</taxon>
        <taxon>eudicotyledons</taxon>
        <taxon>Gunneridae</taxon>
        <taxon>Pentapetalae</taxon>
        <taxon>asterids</taxon>
        <taxon>lamiids</taxon>
        <taxon>Boraginales</taxon>
        <taxon>Boraginaceae</taxon>
        <taxon>Boraginoideae</taxon>
        <taxon>Lithospermeae</taxon>
        <taxon>Lithospermum</taxon>
    </lineage>
</organism>
<proteinExistence type="predicted"/>
<feature type="region of interest" description="Disordered" evidence="1">
    <location>
        <begin position="1"/>
        <end position="46"/>
    </location>
</feature>
<dbReference type="AlphaFoldDB" id="A0AAV3PB12"/>
<name>A0AAV3PB12_LITER</name>
<reference evidence="2 3" key="1">
    <citation type="submission" date="2024-01" db="EMBL/GenBank/DDBJ databases">
        <title>The complete chloroplast genome sequence of Lithospermum erythrorhizon: insights into the phylogenetic relationship among Boraginaceae species and the maternal lineages of purple gromwells.</title>
        <authorList>
            <person name="Okada T."/>
            <person name="Watanabe K."/>
        </authorList>
    </citation>
    <scope>NUCLEOTIDE SEQUENCE [LARGE SCALE GENOMIC DNA]</scope>
</reference>
<protein>
    <submittedName>
        <fullName evidence="2">Uncharacterized protein</fullName>
    </submittedName>
</protein>
<evidence type="ECO:0000256" key="1">
    <source>
        <dbReference type="SAM" id="MobiDB-lite"/>
    </source>
</evidence>